<dbReference type="InterPro" id="IPR016025">
    <property type="entry name" value="Clathrin_H-chain_N"/>
</dbReference>
<feature type="repeat" description="CHCR" evidence="7">
    <location>
        <begin position="1303"/>
        <end position="1449"/>
    </location>
</feature>
<dbReference type="Pfam" id="PF13838">
    <property type="entry name" value="Clathrin_H_link"/>
    <property type="match status" value="1"/>
</dbReference>
<keyword evidence="5 6" id="KW-0968">Cytoplasmic vesicle</keyword>
<dbReference type="GO" id="GO:0030132">
    <property type="term" value="C:clathrin coat of coated pit"/>
    <property type="evidence" value="ECO:0007669"/>
    <property type="project" value="InterPro"/>
</dbReference>
<organism evidence="9">
    <name type="scientific">Chromera velia CCMP2878</name>
    <dbReference type="NCBI Taxonomy" id="1169474"/>
    <lineage>
        <taxon>Eukaryota</taxon>
        <taxon>Sar</taxon>
        <taxon>Alveolata</taxon>
        <taxon>Colpodellida</taxon>
        <taxon>Chromeraceae</taxon>
        <taxon>Chromera</taxon>
    </lineage>
</organism>
<dbReference type="GO" id="GO:0005198">
    <property type="term" value="F:structural molecule activity"/>
    <property type="evidence" value="ECO:0007669"/>
    <property type="project" value="InterPro"/>
</dbReference>
<dbReference type="EMBL" id="CDMZ01000920">
    <property type="protein sequence ID" value="CEM23989.1"/>
    <property type="molecule type" value="Genomic_DNA"/>
</dbReference>
<evidence type="ECO:0000256" key="2">
    <source>
        <dbReference type="ARBA" id="ARBA00022737"/>
    </source>
</evidence>
<evidence type="ECO:0000256" key="6">
    <source>
        <dbReference type="PIRNR" id="PIRNR002290"/>
    </source>
</evidence>
<evidence type="ECO:0000256" key="7">
    <source>
        <dbReference type="PROSITE-ProRule" id="PRU01006"/>
    </source>
</evidence>
<keyword evidence="3 6" id="KW-0472">Membrane</keyword>
<dbReference type="Pfam" id="PF00637">
    <property type="entry name" value="Clathrin"/>
    <property type="match status" value="7"/>
</dbReference>
<dbReference type="GO" id="GO:0071439">
    <property type="term" value="C:clathrin complex"/>
    <property type="evidence" value="ECO:0007669"/>
    <property type="project" value="InterPro"/>
</dbReference>
<evidence type="ECO:0000256" key="1">
    <source>
        <dbReference type="ARBA" id="ARBA00009535"/>
    </source>
</evidence>
<comment type="function">
    <text evidence="6">Clathrin is the major protein of the polyhedral coat of coated pits and vesicles.</text>
</comment>
<dbReference type="PANTHER" id="PTHR10292">
    <property type="entry name" value="CLATHRIN HEAVY CHAIN RELATED"/>
    <property type="match status" value="1"/>
</dbReference>
<dbReference type="Gene3D" id="2.130.10.110">
    <property type="entry name" value="Clathrin heavy-chain terminal domain"/>
    <property type="match status" value="1"/>
</dbReference>
<dbReference type="FunFam" id="1.25.40.10:FF:000002">
    <property type="entry name" value="Clathrin heavy chain"/>
    <property type="match status" value="1"/>
</dbReference>
<feature type="repeat" description="CHCR" evidence="7">
    <location>
        <begin position="1452"/>
        <end position="1595"/>
    </location>
</feature>
<dbReference type="InterPro" id="IPR055358">
    <property type="entry name" value="CHCR"/>
</dbReference>
<comment type="similarity">
    <text evidence="1 6">Belongs to the clathrin heavy chain family.</text>
</comment>
<dbReference type="GO" id="GO:0006898">
    <property type="term" value="P:receptor-mediated endocytosis"/>
    <property type="evidence" value="ECO:0007669"/>
    <property type="project" value="TreeGrafter"/>
</dbReference>
<dbReference type="InterPro" id="IPR011990">
    <property type="entry name" value="TPR-like_helical_dom_sf"/>
</dbReference>
<evidence type="ECO:0000256" key="3">
    <source>
        <dbReference type="ARBA" id="ARBA00023136"/>
    </source>
</evidence>
<feature type="repeat" description="CHCR" evidence="7">
    <location>
        <begin position="859"/>
        <end position="1000"/>
    </location>
</feature>
<evidence type="ECO:0000313" key="9">
    <source>
        <dbReference type="EMBL" id="CEM23989.1"/>
    </source>
</evidence>
<feature type="repeat" description="CHCR" evidence="7">
    <location>
        <begin position="1157"/>
        <end position="1298"/>
    </location>
</feature>
<dbReference type="Gene3D" id="1.25.40.730">
    <property type="match status" value="1"/>
</dbReference>
<name>A0A0G4G6A6_9ALVE</name>
<accession>A0A0G4G6A6</accession>
<dbReference type="PIRSF" id="PIRSF002290">
    <property type="entry name" value="Clathrin_H_chain"/>
    <property type="match status" value="1"/>
</dbReference>
<dbReference type="GO" id="GO:0032051">
    <property type="term" value="F:clathrin light chain binding"/>
    <property type="evidence" value="ECO:0007669"/>
    <property type="project" value="InterPro"/>
</dbReference>
<protein>
    <recommendedName>
        <fullName evidence="6">Clathrin heavy chain</fullName>
    </recommendedName>
</protein>
<evidence type="ECO:0000256" key="8">
    <source>
        <dbReference type="SAM" id="MobiDB-lite"/>
    </source>
</evidence>
<dbReference type="FunFam" id="1.25.40.10:FF:000001">
    <property type="entry name" value="Clathrin heavy chain"/>
    <property type="match status" value="1"/>
</dbReference>
<evidence type="ECO:0000256" key="4">
    <source>
        <dbReference type="ARBA" id="ARBA00023176"/>
    </source>
</evidence>
<dbReference type="PROSITE" id="PS50236">
    <property type="entry name" value="CHCR"/>
    <property type="match status" value="7"/>
</dbReference>
<dbReference type="VEuPathDB" id="CryptoDB:Cvel_20449"/>
<proteinExistence type="inferred from homology"/>
<dbReference type="GO" id="GO:0006886">
    <property type="term" value="P:intracellular protein transport"/>
    <property type="evidence" value="ECO:0007669"/>
    <property type="project" value="UniProtKB-UniRule"/>
</dbReference>
<dbReference type="PhylomeDB" id="A0A0G4G6A6"/>
<dbReference type="SUPFAM" id="SSF48371">
    <property type="entry name" value="ARM repeat"/>
    <property type="match status" value="6"/>
</dbReference>
<feature type="repeat" description="CHCR" evidence="7">
    <location>
        <begin position="1006"/>
        <end position="1153"/>
    </location>
</feature>
<feature type="repeat" description="CHCR" evidence="7">
    <location>
        <begin position="564"/>
        <end position="710"/>
    </location>
</feature>
<dbReference type="InterPro" id="IPR016024">
    <property type="entry name" value="ARM-type_fold"/>
</dbReference>
<keyword evidence="4 6" id="KW-0168">Coated pit</keyword>
<dbReference type="GO" id="GO:0030130">
    <property type="term" value="C:clathrin coat of trans-Golgi network vesicle"/>
    <property type="evidence" value="ECO:0007669"/>
    <property type="project" value="InterPro"/>
</dbReference>
<comment type="subcellular location">
    <subcellularLocation>
        <location evidence="6">Cytoplasmic vesicle membrane</location>
        <topology evidence="6">Peripheral membrane protein</topology>
        <orientation evidence="6">Cytoplasmic side</orientation>
    </subcellularLocation>
    <subcellularLocation>
        <location evidence="6">Membrane</location>
        <location evidence="6">Coated pit</location>
        <topology evidence="6">Peripheral membrane protein</topology>
        <orientation evidence="6">Cytoplasmic side</orientation>
    </subcellularLocation>
</comment>
<dbReference type="InterPro" id="IPR016341">
    <property type="entry name" value="Clathrin_heavy_chain"/>
</dbReference>
<sequence length="1743" mass="195229">MAGQYPINLMTVMNLADMGFSSQSFRFGSLTMESDKYICIKDQATDGSSQVAVIDMHADNQVTRKPMKAEASLMNTQDNIIALKGKTDSQHGHFIQVFNLTTKEKLGVHQFSESVVFWRWIAPRVLALVTEKSVYHWSVEGGGQPEKMFPRGGKLGEAGTQIISYAVDATPPKWCLLTGISTLDQGRTIDGSMQVSSQNCLVGTAVGGWLYSVERKQQQLLEGHAGAFGDVVIEDGQPPRGLLAFAERKHGQSTSKLHIISRPGSEGTPFKAVQEITYPSEAPTDFPVSMHISDKYGLIFMISKAGFLFLFDMATATPLFRHRLTQDTVFITCYNSQTGGVLAVNRKGQVLSATINEPAVVPYIQSQVPNGASVATSLALRVGLPGCDDVFIQQFNAAFARGDYKAAATIAGKAKSGCLRTPQIINQFKQAPPQPGQPTPILIYFSTLLDSGRLNALESLELVRPVVAQGRRDLIEKWVQQGKLEASEELGDALKPLAADLAQQIYVKCNSSQKIIQTHMERGEFEQIVQYAKKSGYQADYSVLLRNMAQVNPEGCVNFAKQLLDNSPPLIDINQVTDVLVSQGRFREVSSILLDFLKPNKPEYAHLQTKLLEMNLIHNPQLAEAIFQMGNLTHYDRNYVAQLCEKAGLFQRALEHYTDVQDVKRVMLNTHGINAEWLATFFGQLPPETCLECLTDLLKHNRQNLQLVVQASIKYHDKIGTTALIQLFENFNSYEGIFYFVGAILSQSQDPEVHFKYIEAAAKLGHTQEVERVCRESTVYDAQKVKEFLKEAKLPDPRPLIYVCDLHGFVAELAEYLFKNQLMKYIEVYVVRVNPQQAPLVIGTLIDLDCGEDFIKNLLVNVRGACPVQPLVEEIEKRNRLKLLLPWLEARLAEGNQEPALHNALAMIYIDANKDPEAFLKTNAFYDSKVVGAYCEGRDPHLAYTAYKRAWGSCDEELVAVTNKNGLFRLQARYLVERQSQELWQTVLSDVTHRRQVIDQVVSNALPESTNPDEVSATVKAFISAELPNELIELLEKIVLHNSDFSNNRNLQNLLILTAIKADRSRVMDYINRLENYDGPEIAKIALGEQYELFEEAFVIYKKFSLHTDAVDVLLNNMENLERAAEFAARVNESGVWSRLGRAQLGQNQVSEAIESYIKAEDPVDYKEVIDASEREDLYEDLARFLQMARKHKKDSLLDSELIFAFAKNDQLAEMEEFVSGTNTANVQGVGDRLFEEGYYKAAKILFQSIPNNAKLASCFVHLGEFQPALDAAKKANNPKVWKELNSACVAAKEFRYAQVAGMHVIVHPDHLEELIQQYERNGYIEELIALLDAGLGSERAHVGMYTELGILYTKHKPDRLKDFCKTYSNKLNIPKLIRACESSFHWSEAVFLYCQYDEFDQAAQTMMLHSPSAWTHDTFMTVMQKVSNTELYYRAVGFYLDEHPELLNSLLGSVVQKVDHARVVNQMKKAGHLPLIQDFLKSVQQHNIREVNEGLNELFLEAEDFESLRNSIQEFDNHDQIALAQRLEKHELLEMRRVAVLLYKKNKRYKQAIELSKQDQAYQDAMETARDSCKEDLCELLLRFFAEISDKECFCACLHVCYDYVRPDIALEIAWRNGWMDQCMPFMIQILREYTGRVDALDKKVTHKEEEEEKQKSAPNDFNPEYMMGMPNLPGLGGHLALMPPAPGVATGPSPGAFGGAPGAMGASGGAPFGGGPMGGMGGGPMGGGMGGMSGGMPPRPF</sequence>
<feature type="compositionally biased region" description="Basic and acidic residues" evidence="8">
    <location>
        <begin position="1646"/>
        <end position="1657"/>
    </location>
</feature>
<dbReference type="SMART" id="SM00299">
    <property type="entry name" value="CLH"/>
    <property type="match status" value="7"/>
</dbReference>
<reference evidence="9" key="1">
    <citation type="submission" date="2014-11" db="EMBL/GenBank/DDBJ databases">
        <authorList>
            <person name="Otto D Thomas"/>
            <person name="Naeem Raeece"/>
        </authorList>
    </citation>
    <scope>NUCLEOTIDE SEQUENCE</scope>
</reference>
<dbReference type="PANTHER" id="PTHR10292:SF1">
    <property type="entry name" value="CLATHRIN HEAVY CHAIN"/>
    <property type="match status" value="1"/>
</dbReference>
<dbReference type="Gene3D" id="1.25.40.10">
    <property type="entry name" value="Tetratricopeptide repeat domain"/>
    <property type="match status" value="4"/>
</dbReference>
<dbReference type="InterPro" id="IPR000547">
    <property type="entry name" value="Clathrin_H-chain/VPS_repeat"/>
</dbReference>
<keyword evidence="2" id="KW-0677">Repeat</keyword>
<dbReference type="SUPFAM" id="SSF50989">
    <property type="entry name" value="Clathrin heavy-chain terminal domain"/>
    <property type="match status" value="1"/>
</dbReference>
<gene>
    <name evidence="9" type="ORF">Cvel_20449</name>
</gene>
<feature type="repeat" description="CHCR" evidence="7">
    <location>
        <begin position="712"/>
        <end position="854"/>
    </location>
</feature>
<feature type="region of interest" description="Disordered" evidence="8">
    <location>
        <begin position="1646"/>
        <end position="1665"/>
    </location>
</feature>
<evidence type="ECO:0000256" key="5">
    <source>
        <dbReference type="ARBA" id="ARBA00023329"/>
    </source>
</evidence>